<keyword evidence="4" id="KW-0547">Nucleotide-binding</keyword>
<dbReference type="InterPro" id="IPR050591">
    <property type="entry name" value="GSK-3"/>
</dbReference>
<evidence type="ECO:0000256" key="3">
    <source>
        <dbReference type="ARBA" id="ARBA00022679"/>
    </source>
</evidence>
<evidence type="ECO:0000256" key="1">
    <source>
        <dbReference type="ARBA" id="ARBA00005527"/>
    </source>
</evidence>
<dbReference type="AlphaFoldDB" id="A0A8S0T0Y7"/>
<reference evidence="8 9" key="1">
    <citation type="submission" date="2019-12" db="EMBL/GenBank/DDBJ databases">
        <authorList>
            <person name="Alioto T."/>
            <person name="Alioto T."/>
            <person name="Gomez Garrido J."/>
        </authorList>
    </citation>
    <scope>NUCLEOTIDE SEQUENCE [LARGE SCALE GENOMIC DNA]</scope>
</reference>
<dbReference type="PROSITE" id="PS50011">
    <property type="entry name" value="PROTEIN_KINASE_DOM"/>
    <property type="match status" value="1"/>
</dbReference>
<evidence type="ECO:0000313" key="8">
    <source>
        <dbReference type="EMBL" id="CAA2998591.1"/>
    </source>
</evidence>
<keyword evidence="9" id="KW-1185">Reference proteome</keyword>
<dbReference type="GO" id="GO:0005737">
    <property type="term" value="C:cytoplasm"/>
    <property type="evidence" value="ECO:0007669"/>
    <property type="project" value="TreeGrafter"/>
</dbReference>
<name>A0A8S0T0Y7_OLEEU</name>
<dbReference type="Proteomes" id="UP000594638">
    <property type="component" value="Unassembled WGS sequence"/>
</dbReference>
<dbReference type="GO" id="GO:0005524">
    <property type="term" value="F:ATP binding"/>
    <property type="evidence" value="ECO:0007669"/>
    <property type="project" value="UniProtKB-KW"/>
</dbReference>
<comment type="similarity">
    <text evidence="1">Belongs to the protein kinase superfamily. CMGC Ser/Thr protein kinase family. GSK-3 subfamily.</text>
</comment>
<comment type="caution">
    <text evidence="8">The sequence shown here is derived from an EMBL/GenBank/DDBJ whole genome shotgun (WGS) entry which is preliminary data.</text>
</comment>
<dbReference type="GO" id="GO:0004674">
    <property type="term" value="F:protein serine/threonine kinase activity"/>
    <property type="evidence" value="ECO:0007669"/>
    <property type="project" value="UniProtKB-KW"/>
</dbReference>
<evidence type="ECO:0000259" key="7">
    <source>
        <dbReference type="PROSITE" id="PS50011"/>
    </source>
</evidence>
<keyword evidence="6" id="KW-0067">ATP-binding</keyword>
<feature type="domain" description="Protein kinase" evidence="7">
    <location>
        <begin position="1"/>
        <end position="252"/>
    </location>
</feature>
<evidence type="ECO:0000256" key="6">
    <source>
        <dbReference type="ARBA" id="ARBA00022840"/>
    </source>
</evidence>
<evidence type="ECO:0000313" key="9">
    <source>
        <dbReference type="Proteomes" id="UP000594638"/>
    </source>
</evidence>
<dbReference type="InterPro" id="IPR011009">
    <property type="entry name" value="Kinase-like_dom_sf"/>
</dbReference>
<evidence type="ECO:0000256" key="4">
    <source>
        <dbReference type="ARBA" id="ARBA00022741"/>
    </source>
</evidence>
<dbReference type="PANTHER" id="PTHR24057">
    <property type="entry name" value="GLYCOGEN SYNTHASE KINASE-3 ALPHA"/>
    <property type="match status" value="1"/>
</dbReference>
<dbReference type="Gene3D" id="1.10.510.10">
    <property type="entry name" value="Transferase(Phosphotransferase) domain 1"/>
    <property type="match status" value="2"/>
</dbReference>
<keyword evidence="2" id="KW-0723">Serine/threonine-protein kinase</keyword>
<dbReference type="SUPFAM" id="SSF56112">
    <property type="entry name" value="Protein kinase-like (PK-like)"/>
    <property type="match status" value="1"/>
</dbReference>
<dbReference type="EMBL" id="CACTIH010005598">
    <property type="protein sequence ID" value="CAA2998591.1"/>
    <property type="molecule type" value="Genomic_DNA"/>
</dbReference>
<dbReference type="InterPro" id="IPR000719">
    <property type="entry name" value="Prot_kinase_dom"/>
</dbReference>
<gene>
    <name evidence="8" type="ORF">OLEA9_A001432</name>
</gene>
<proteinExistence type="inferred from homology"/>
<dbReference type="GO" id="GO:0007165">
    <property type="term" value="P:signal transduction"/>
    <property type="evidence" value="ECO:0007669"/>
    <property type="project" value="TreeGrafter"/>
</dbReference>
<accession>A0A8S0T0Y7</accession>
<dbReference type="OrthoDB" id="272141at2759"/>
<protein>
    <submittedName>
        <fullName evidence="8">Shaggy-related kinase alpha</fullName>
    </submittedName>
</protein>
<keyword evidence="3" id="KW-0808">Transferase</keyword>
<evidence type="ECO:0000256" key="2">
    <source>
        <dbReference type="ARBA" id="ARBA00022527"/>
    </source>
</evidence>
<dbReference type="GO" id="GO:0030154">
    <property type="term" value="P:cell differentiation"/>
    <property type="evidence" value="ECO:0007669"/>
    <property type="project" value="TreeGrafter"/>
</dbReference>
<keyword evidence="5 8" id="KW-0418">Kinase</keyword>
<sequence length="252" mass="28488">MASACVLPSSGIGESSRNTVSLGDMEPAVVNGNGTEKSHIIVTIIGGKRGQPKQTISYMAERVVGQGSFGVVFQVAAGNFVQSPVVLYVPESIHRVIRHYNKMSQRMQMIYVKLYAYQIFRALAYIRGSIGVCHRDIKPQNLLALDTPMREEIKCMNPNYTEFKFPQIKAHPWHKIFHKYMPVEVVDLVSRLEALIHPSFDGLRDPNVRLPNGRFLPPLFNFKPHELKGVPVKLLEKLIPKHGRKQYPFLAL</sequence>
<dbReference type="Gramene" id="OE9A001432T1">
    <property type="protein sequence ID" value="OE9A001432C1"/>
    <property type="gene ID" value="OE9A001432"/>
</dbReference>
<dbReference type="SMART" id="SM00220">
    <property type="entry name" value="S_TKc"/>
    <property type="match status" value="1"/>
</dbReference>
<evidence type="ECO:0000256" key="5">
    <source>
        <dbReference type="ARBA" id="ARBA00022777"/>
    </source>
</evidence>
<organism evidence="8 9">
    <name type="scientific">Olea europaea subsp. europaea</name>
    <dbReference type="NCBI Taxonomy" id="158383"/>
    <lineage>
        <taxon>Eukaryota</taxon>
        <taxon>Viridiplantae</taxon>
        <taxon>Streptophyta</taxon>
        <taxon>Embryophyta</taxon>
        <taxon>Tracheophyta</taxon>
        <taxon>Spermatophyta</taxon>
        <taxon>Magnoliopsida</taxon>
        <taxon>eudicotyledons</taxon>
        <taxon>Gunneridae</taxon>
        <taxon>Pentapetalae</taxon>
        <taxon>asterids</taxon>
        <taxon>lamiids</taxon>
        <taxon>Lamiales</taxon>
        <taxon>Oleaceae</taxon>
        <taxon>Oleeae</taxon>
        <taxon>Olea</taxon>
    </lineage>
</organism>
<dbReference type="PANTHER" id="PTHR24057:SF79">
    <property type="entry name" value="NON-SPECIFIC SERINE_THREONINE PROTEIN KINASE"/>
    <property type="match status" value="1"/>
</dbReference>
<dbReference type="GO" id="GO:0005634">
    <property type="term" value="C:nucleus"/>
    <property type="evidence" value="ECO:0007669"/>
    <property type="project" value="TreeGrafter"/>
</dbReference>